<evidence type="ECO:0000256" key="3">
    <source>
        <dbReference type="ARBA" id="ARBA00022840"/>
    </source>
</evidence>
<dbReference type="EMBL" id="CP035037">
    <property type="protein sequence ID" value="QAB19200.1"/>
    <property type="molecule type" value="Genomic_DNA"/>
</dbReference>
<dbReference type="SUPFAM" id="SSF52540">
    <property type="entry name" value="P-loop containing nucleoside triphosphate hydrolases"/>
    <property type="match status" value="2"/>
</dbReference>
<evidence type="ECO:0000313" key="5">
    <source>
        <dbReference type="EMBL" id="QAB19200.1"/>
    </source>
</evidence>
<proteinExistence type="predicted"/>
<dbReference type="Proteomes" id="UP000285768">
    <property type="component" value="Chromosome"/>
</dbReference>
<dbReference type="PANTHER" id="PTHR19211">
    <property type="entry name" value="ATP-BINDING TRANSPORT PROTEIN-RELATED"/>
    <property type="match status" value="1"/>
</dbReference>
<organism evidence="5 6">
    <name type="scientific">Leucobacter muris</name>
    <dbReference type="NCBI Taxonomy" id="1935379"/>
    <lineage>
        <taxon>Bacteria</taxon>
        <taxon>Bacillati</taxon>
        <taxon>Actinomycetota</taxon>
        <taxon>Actinomycetes</taxon>
        <taxon>Micrococcales</taxon>
        <taxon>Microbacteriaceae</taxon>
        <taxon>Leucobacter</taxon>
    </lineage>
</organism>
<keyword evidence="2" id="KW-0547">Nucleotide-binding</keyword>
<reference evidence="5 6" key="1">
    <citation type="submission" date="2019-01" db="EMBL/GenBank/DDBJ databases">
        <title>Leucobacter muris sp. nov. isolated from the nose of a laboratory mouse.</title>
        <authorList>
            <person name="Benga L."/>
            <person name="Sproeer C."/>
            <person name="Schumann P."/>
            <person name="Verbarg S."/>
            <person name="Bunk B."/>
            <person name="Engelhardt E."/>
            <person name="Benten P.M."/>
            <person name="Sager M."/>
        </authorList>
    </citation>
    <scope>NUCLEOTIDE SEQUENCE [LARGE SCALE GENOMIC DNA]</scope>
    <source>
        <strain evidence="5 6">DSM 101948</strain>
    </source>
</reference>
<name>A0ABX5QJT9_9MICO</name>
<gene>
    <name evidence="5" type="ORF">Leucomu_08010</name>
</gene>
<evidence type="ECO:0000256" key="2">
    <source>
        <dbReference type="ARBA" id="ARBA00022741"/>
    </source>
</evidence>
<dbReference type="InterPro" id="IPR027417">
    <property type="entry name" value="P-loop_NTPase"/>
</dbReference>
<dbReference type="InterPro" id="IPR050611">
    <property type="entry name" value="ABCF"/>
</dbReference>
<evidence type="ECO:0000259" key="4">
    <source>
        <dbReference type="PROSITE" id="PS50893"/>
    </source>
</evidence>
<dbReference type="InterPro" id="IPR003593">
    <property type="entry name" value="AAA+_ATPase"/>
</dbReference>
<feature type="domain" description="ABC transporter" evidence="4">
    <location>
        <begin position="7"/>
        <end position="258"/>
    </location>
</feature>
<feature type="domain" description="ABC transporter" evidence="4">
    <location>
        <begin position="339"/>
        <end position="535"/>
    </location>
</feature>
<dbReference type="Gene3D" id="3.40.50.300">
    <property type="entry name" value="P-loop containing nucleotide triphosphate hydrolases"/>
    <property type="match status" value="2"/>
</dbReference>
<dbReference type="PROSITE" id="PS50893">
    <property type="entry name" value="ABC_TRANSPORTER_2"/>
    <property type="match status" value="2"/>
</dbReference>
<keyword evidence="6" id="KW-1185">Reference proteome</keyword>
<evidence type="ECO:0000313" key="6">
    <source>
        <dbReference type="Proteomes" id="UP000285768"/>
    </source>
</evidence>
<keyword evidence="3 5" id="KW-0067">ATP-binding</keyword>
<dbReference type="SMART" id="SM00382">
    <property type="entry name" value="AAA"/>
    <property type="match status" value="2"/>
</dbReference>
<dbReference type="RefSeq" id="WP_128387816.1">
    <property type="nucleotide sequence ID" value="NZ_CP035037.1"/>
</dbReference>
<sequence>MPARAQITARDLTIHRGGSPVIRGLDLTVDERSSIAVVGENGRGMSTLLALLAGAPDAVPPSAGTVSRMGRIGFAEQEMPVDAERTVGDAIAFAIADSLAGLAELDRAAAELAEGRTAAEHAYTVALDAATALDAWDAERRVTIALEALQAETDRARPLRELSVGQRYRVRLACLLGGDARILLLDEPTNHLDGASLEFLTESLRMRPGGFVVVSHDRQLLRDVGCTFLDLDPSSDGRPRAYGGGYDGYRQGKAADRVRWEQEHAAQLDAEARLAVDLEAARQRLVSGWRPPKGTGKHQRATRAAGLVTSVKRRQADLDAHTVEVPEPPARLMPPEYRVRLRGTLLAAEEATLEPRLRQPVSCSLRAGGRLLVRGPNGAGKSTLLGLLAGELQPDGGTVRRRDGATIELLAQESELPGSRSADALYRSRAELLVLRGALPASRVAPLGSLGLLGAAERRKRVGELSVGQQRRLDLALRLLAQPDVLILDEPTNHLSLALIDELTEALDGLDAAVIVSTHDRGMLNDLAEWPTVELAGA</sequence>
<protein>
    <submittedName>
        <fullName evidence="5">ABC-F family ATP-binding cassette domain-containing protein</fullName>
    </submittedName>
</protein>
<dbReference type="PANTHER" id="PTHR19211:SF14">
    <property type="entry name" value="ATP-BINDING CASSETTE SUB-FAMILY F MEMBER 1"/>
    <property type="match status" value="1"/>
</dbReference>
<dbReference type="InterPro" id="IPR003439">
    <property type="entry name" value="ABC_transporter-like_ATP-bd"/>
</dbReference>
<dbReference type="Pfam" id="PF00005">
    <property type="entry name" value="ABC_tran"/>
    <property type="match status" value="2"/>
</dbReference>
<evidence type="ECO:0000256" key="1">
    <source>
        <dbReference type="ARBA" id="ARBA00022737"/>
    </source>
</evidence>
<dbReference type="GO" id="GO:0005524">
    <property type="term" value="F:ATP binding"/>
    <property type="evidence" value="ECO:0007669"/>
    <property type="project" value="UniProtKB-KW"/>
</dbReference>
<accession>A0ABX5QJT9</accession>
<keyword evidence="1" id="KW-0677">Repeat</keyword>